<dbReference type="RefSeq" id="WP_146299767.1">
    <property type="nucleotide sequence ID" value="NZ_CP042301.2"/>
</dbReference>
<dbReference type="EMBL" id="CP042301">
    <property type="protein sequence ID" value="QDZ01122.1"/>
    <property type="molecule type" value="Genomic_DNA"/>
</dbReference>
<dbReference type="OrthoDB" id="8448547at2"/>
<evidence type="ECO:0000313" key="1">
    <source>
        <dbReference type="EMBL" id="QDZ01122.1"/>
    </source>
</evidence>
<protein>
    <submittedName>
        <fullName evidence="1">Phage tail tape measure protein</fullName>
    </submittedName>
</protein>
<dbReference type="AlphaFoldDB" id="A0A5B8L002"/>
<accession>A0A5B8L002</accession>
<keyword evidence="2" id="KW-1185">Reference proteome</keyword>
<dbReference type="KEGG" id="niy:FQ775_12455"/>
<evidence type="ECO:0000313" key="2">
    <source>
        <dbReference type="Proteomes" id="UP000321389"/>
    </source>
</evidence>
<organism evidence="1 2">
    <name type="scientific">Nitratireductor mangrovi</name>
    <dbReference type="NCBI Taxonomy" id="2599600"/>
    <lineage>
        <taxon>Bacteria</taxon>
        <taxon>Pseudomonadati</taxon>
        <taxon>Pseudomonadota</taxon>
        <taxon>Alphaproteobacteria</taxon>
        <taxon>Hyphomicrobiales</taxon>
        <taxon>Phyllobacteriaceae</taxon>
        <taxon>Nitratireductor</taxon>
    </lineage>
</organism>
<gene>
    <name evidence="1" type="ORF">FQ775_12455</name>
</gene>
<proteinExistence type="predicted"/>
<dbReference type="Proteomes" id="UP000321389">
    <property type="component" value="Chromosome"/>
</dbReference>
<name>A0A5B8L002_9HYPH</name>
<reference evidence="1" key="1">
    <citation type="submission" date="2020-04" db="EMBL/GenBank/DDBJ databases">
        <title>Nitratireductor sp. nov. isolated from mangrove soil.</title>
        <authorList>
            <person name="Ye Y."/>
        </authorList>
    </citation>
    <scope>NUCLEOTIDE SEQUENCE</scope>
    <source>
        <strain evidence="1">SY7</strain>
    </source>
</reference>
<sequence>MPDDSTDYTITFDGTQVTKALEELRDLSDSFGARLAGALKGAAAGGRELEDVLRRVGLSLAEMALGKALAPLQELFSTGYEKFFQVLIDAIPHAKGGIPGKPTRFADGGIVSQPTYFPMQGGFGLMGEAGTEAILPLSRGPDGRLGVAAAGNAAPVSIVFNVQTPDAASFRKSEAQITGMIARAAARGARRN</sequence>